<feature type="transmembrane region" description="Helical" evidence="1">
    <location>
        <begin position="63"/>
        <end position="83"/>
    </location>
</feature>
<keyword evidence="1" id="KW-0812">Transmembrane</keyword>
<sequence length="134" mass="14795">MKLTNSASPLPPLRVKEGQPDYVQINPSGISQNTDTHIIGITEDKLHRILGEYQQSVIKSRDWMAPLGILLSLVAALCTSNFNDFIVPAYYWKIVFISAALISGYATFTTVCSRIWNSPLSVKELVDVIAGRGK</sequence>
<organism evidence="2 3">
    <name type="scientific">Pseudomonas putida</name>
    <name type="common">Arthrobacter siderocapsulatus</name>
    <dbReference type="NCBI Taxonomy" id="303"/>
    <lineage>
        <taxon>Bacteria</taxon>
        <taxon>Pseudomonadati</taxon>
        <taxon>Pseudomonadota</taxon>
        <taxon>Gammaproteobacteria</taxon>
        <taxon>Pseudomonadales</taxon>
        <taxon>Pseudomonadaceae</taxon>
        <taxon>Pseudomonas</taxon>
    </lineage>
</organism>
<evidence type="ECO:0000313" key="3">
    <source>
        <dbReference type="Proteomes" id="UP000298551"/>
    </source>
</evidence>
<reference evidence="3" key="1">
    <citation type="submission" date="2019-04" db="EMBL/GenBank/DDBJ databases">
        <title>Genome sequence of Pseudomonas putida 1290, an auxin catabolizing strain.</title>
        <authorList>
            <person name="Laird T.S."/>
            <person name="Leveau J.H.J."/>
        </authorList>
    </citation>
    <scope>NUCLEOTIDE SEQUENCE [LARGE SCALE GENOMIC DNA]</scope>
    <source>
        <strain evidence="3">1290</strain>
    </source>
</reference>
<evidence type="ECO:0000256" key="1">
    <source>
        <dbReference type="SAM" id="Phobius"/>
    </source>
</evidence>
<protein>
    <submittedName>
        <fullName evidence="2">Uncharacterized protein</fullName>
    </submittedName>
</protein>
<dbReference type="AlphaFoldDB" id="A0A4D6XGL3"/>
<gene>
    <name evidence="2" type="ORF">E6B08_22970</name>
</gene>
<evidence type="ECO:0000313" key="2">
    <source>
        <dbReference type="EMBL" id="QCI14030.1"/>
    </source>
</evidence>
<dbReference type="RefSeq" id="WP_136916115.1">
    <property type="nucleotide sequence ID" value="NZ_CP039371.1"/>
</dbReference>
<dbReference type="EMBL" id="CP039371">
    <property type="protein sequence ID" value="QCI14030.1"/>
    <property type="molecule type" value="Genomic_DNA"/>
</dbReference>
<proteinExistence type="predicted"/>
<accession>A0A4D6XGL3</accession>
<dbReference type="OrthoDB" id="9968392at2"/>
<name>A0A4D6XGL3_PSEPU</name>
<dbReference type="Proteomes" id="UP000298551">
    <property type="component" value="Chromosome"/>
</dbReference>
<keyword evidence="1" id="KW-0472">Membrane</keyword>
<feature type="transmembrane region" description="Helical" evidence="1">
    <location>
        <begin position="89"/>
        <end position="108"/>
    </location>
</feature>
<keyword evidence="1" id="KW-1133">Transmembrane helix</keyword>